<dbReference type="GeneID" id="106011350"/>
<keyword evidence="1" id="KW-1185">Reference proteome</keyword>
<protein>
    <submittedName>
        <fullName evidence="2">Uncharacterized protein LOC106011350</fullName>
    </submittedName>
</protein>
<organism evidence="1 2">
    <name type="scientific">Aplysia californica</name>
    <name type="common">California sea hare</name>
    <dbReference type="NCBI Taxonomy" id="6500"/>
    <lineage>
        <taxon>Eukaryota</taxon>
        <taxon>Metazoa</taxon>
        <taxon>Spiralia</taxon>
        <taxon>Lophotrochozoa</taxon>
        <taxon>Mollusca</taxon>
        <taxon>Gastropoda</taxon>
        <taxon>Heterobranchia</taxon>
        <taxon>Euthyneura</taxon>
        <taxon>Tectipleura</taxon>
        <taxon>Aplysiida</taxon>
        <taxon>Aplysioidea</taxon>
        <taxon>Aplysiidae</taxon>
        <taxon>Aplysia</taxon>
    </lineage>
</organism>
<dbReference type="Proteomes" id="UP000694888">
    <property type="component" value="Unplaced"/>
</dbReference>
<sequence>MEPRRTSKIQPVCVYHDDPAGFKSTMLDIKKVAKIPNHLHKRSAMAVCACRRNSNFRACDADSGTCDESRQENFIDFFGGVPEDMVKSSTVTFIQNMQTMCKRVDNSSAVKFICLVKMALHGEFFHLQEEENFEKTRKPSRKSEKKRKEKKRFSLPLYVSKIKRKLGKAKKTIMLPMFGGNMNVLQDHSQVGRHFKEICKKYRPCVIEVDYEKTGTLMAANQTNSVLKVWCSTNEVHHKIATEIVLIAKSVQEEGTKQFLATRRRVRLQWRPGKILDKCDEFDDPFSLKEMKWDTYDKKCFPKGKRNTAARTSASKPAVAYCLNCAVDLPALKTHERCSEDGHASSAECVHHSGYVKENCWSCCAQLVSVDTKPSWEEHRSTGCTTSVHVWRYRSTRKPGKKAGDVIVSNADLFFPIANPKNRRAATKKPRSGCRKTV</sequence>
<evidence type="ECO:0000313" key="1">
    <source>
        <dbReference type="Proteomes" id="UP000694888"/>
    </source>
</evidence>
<accession>A0ABM0ZWR8</accession>
<reference evidence="2" key="1">
    <citation type="submission" date="2025-08" db="UniProtKB">
        <authorList>
            <consortium name="RefSeq"/>
        </authorList>
    </citation>
    <scope>IDENTIFICATION</scope>
</reference>
<proteinExistence type="predicted"/>
<dbReference type="RefSeq" id="XP_012936101.1">
    <property type="nucleotide sequence ID" value="XM_013080647.2"/>
</dbReference>
<evidence type="ECO:0000313" key="2">
    <source>
        <dbReference type="RefSeq" id="XP_012936101.1"/>
    </source>
</evidence>
<name>A0ABM0ZWR8_APLCA</name>
<gene>
    <name evidence="2" type="primary">LOC106011350</name>
</gene>